<name>A0A428NLK4_9HYPO</name>
<evidence type="ECO:0000313" key="2">
    <source>
        <dbReference type="EMBL" id="RSL41646.1"/>
    </source>
</evidence>
<gene>
    <name evidence="2" type="ORF">CEP54_015750</name>
</gene>
<comment type="caution">
    <text evidence="2">The sequence shown here is derived from an EMBL/GenBank/DDBJ whole genome shotgun (WGS) entry which is preliminary data.</text>
</comment>
<evidence type="ECO:0000256" key="1">
    <source>
        <dbReference type="SAM" id="MobiDB-lite"/>
    </source>
</evidence>
<proteinExistence type="predicted"/>
<evidence type="ECO:0000313" key="3">
    <source>
        <dbReference type="Proteomes" id="UP000288168"/>
    </source>
</evidence>
<dbReference type="AlphaFoldDB" id="A0A428NLK4"/>
<dbReference type="EMBL" id="NKCI01000405">
    <property type="protein sequence ID" value="RSL41646.1"/>
    <property type="molecule type" value="Genomic_DNA"/>
</dbReference>
<organism evidence="2 3">
    <name type="scientific">Fusarium duplospermum</name>
    <dbReference type="NCBI Taxonomy" id="1325734"/>
    <lineage>
        <taxon>Eukaryota</taxon>
        <taxon>Fungi</taxon>
        <taxon>Dikarya</taxon>
        <taxon>Ascomycota</taxon>
        <taxon>Pezizomycotina</taxon>
        <taxon>Sordariomycetes</taxon>
        <taxon>Hypocreomycetidae</taxon>
        <taxon>Hypocreales</taxon>
        <taxon>Nectriaceae</taxon>
        <taxon>Fusarium</taxon>
        <taxon>Fusarium solani species complex</taxon>
    </lineage>
</organism>
<feature type="region of interest" description="Disordered" evidence="1">
    <location>
        <begin position="40"/>
        <end position="67"/>
    </location>
</feature>
<keyword evidence="3" id="KW-1185">Reference proteome</keyword>
<dbReference type="Proteomes" id="UP000288168">
    <property type="component" value="Unassembled WGS sequence"/>
</dbReference>
<reference evidence="2 3" key="1">
    <citation type="submission" date="2017-06" db="EMBL/GenBank/DDBJ databases">
        <title>Comparative genomic analysis of Ambrosia Fusariam Clade fungi.</title>
        <authorList>
            <person name="Stajich J.E."/>
            <person name="Carrillo J."/>
            <person name="Kijimoto T."/>
            <person name="Eskalen A."/>
            <person name="O'Donnell K."/>
            <person name="Kasson M."/>
        </authorList>
    </citation>
    <scope>NUCLEOTIDE SEQUENCE [LARGE SCALE GENOMIC DNA]</scope>
    <source>
        <strain evidence="2 3">NRRL62584</strain>
    </source>
</reference>
<protein>
    <submittedName>
        <fullName evidence="2">Uncharacterized protein</fullName>
    </submittedName>
</protein>
<accession>A0A428NLK4</accession>
<sequence length="67" mass="7261">MADVGYVYASGCIKAKKVQDLEVFCFYCFSRYSLEEQNIVPSPHQQTHGGSGTDGAEEDEVAAGPQT</sequence>